<evidence type="ECO:0000313" key="9">
    <source>
        <dbReference type="Proteomes" id="UP000254889"/>
    </source>
</evidence>
<dbReference type="GO" id="GO:0051537">
    <property type="term" value="F:2 iron, 2 sulfur cluster binding"/>
    <property type="evidence" value="ECO:0007669"/>
    <property type="project" value="UniProtKB-KW"/>
</dbReference>
<reference evidence="8 9" key="1">
    <citation type="submission" date="2018-07" db="EMBL/GenBank/DDBJ databases">
        <authorList>
            <person name="Quirk P.G."/>
            <person name="Krulwich T.A."/>
        </authorList>
    </citation>
    <scope>NUCLEOTIDE SEQUENCE [LARGE SCALE GENOMIC DNA]</scope>
    <source>
        <strain evidence="8 9">CC-BB4</strain>
    </source>
</reference>
<evidence type="ECO:0000313" key="8">
    <source>
        <dbReference type="EMBL" id="AXK81236.1"/>
    </source>
</evidence>
<protein>
    <submittedName>
        <fullName evidence="8">Rieske (2Fe-2S) protein</fullName>
    </submittedName>
</protein>
<evidence type="ECO:0000259" key="7">
    <source>
        <dbReference type="PROSITE" id="PS51296"/>
    </source>
</evidence>
<evidence type="ECO:0000256" key="5">
    <source>
        <dbReference type="ARBA" id="ARBA00034078"/>
    </source>
</evidence>
<evidence type="ECO:0000256" key="2">
    <source>
        <dbReference type="ARBA" id="ARBA00022723"/>
    </source>
</evidence>
<organism evidence="8 9">
    <name type="scientific">Pseudolabrys taiwanensis</name>
    <dbReference type="NCBI Taxonomy" id="331696"/>
    <lineage>
        <taxon>Bacteria</taxon>
        <taxon>Pseudomonadati</taxon>
        <taxon>Pseudomonadota</taxon>
        <taxon>Alphaproteobacteria</taxon>
        <taxon>Hyphomicrobiales</taxon>
        <taxon>Xanthobacteraceae</taxon>
        <taxon>Pseudolabrys</taxon>
    </lineage>
</organism>
<keyword evidence="9" id="KW-1185">Reference proteome</keyword>
<name>A0A345ZWD9_9HYPH</name>
<dbReference type="PANTHER" id="PTHR21496">
    <property type="entry name" value="FERREDOXIN-RELATED"/>
    <property type="match status" value="1"/>
</dbReference>
<dbReference type="PANTHER" id="PTHR21496:SF0">
    <property type="entry name" value="RIESKE DOMAIN-CONTAINING PROTEIN"/>
    <property type="match status" value="1"/>
</dbReference>
<comment type="cofactor">
    <cofactor evidence="5">
        <name>[2Fe-2S] cluster</name>
        <dbReference type="ChEBI" id="CHEBI:190135"/>
    </cofactor>
</comment>
<keyword evidence="1" id="KW-0001">2Fe-2S</keyword>
<keyword evidence="3" id="KW-0408">Iron</keyword>
<evidence type="ECO:0000256" key="6">
    <source>
        <dbReference type="ARBA" id="ARBA00038001"/>
    </source>
</evidence>
<sequence>MNENTAPTDARFVLVTTLDALRPGAPVRVIVEGHTLVLARHGDAVYAFQATCPHEKADLSQARIERGCVVCPRHLAAFALIDGKASAGWDNVEPLKLYPVRIVNGDVTVDAAAVSRQPPGGRRQVWDFSS</sequence>
<dbReference type="PROSITE" id="PS51296">
    <property type="entry name" value="RIESKE"/>
    <property type="match status" value="1"/>
</dbReference>
<keyword evidence="4" id="KW-0411">Iron-sulfur</keyword>
<dbReference type="Proteomes" id="UP000254889">
    <property type="component" value="Chromosome"/>
</dbReference>
<comment type="similarity">
    <text evidence="6">Belongs to the bacterial ring-hydroxylating dioxygenase ferredoxin component family.</text>
</comment>
<dbReference type="EMBL" id="CP031417">
    <property type="protein sequence ID" value="AXK81236.1"/>
    <property type="molecule type" value="Genomic_DNA"/>
</dbReference>
<dbReference type="AlphaFoldDB" id="A0A345ZWD9"/>
<feature type="domain" description="Rieske" evidence="7">
    <location>
        <begin position="13"/>
        <end position="109"/>
    </location>
</feature>
<evidence type="ECO:0000256" key="1">
    <source>
        <dbReference type="ARBA" id="ARBA00022714"/>
    </source>
</evidence>
<dbReference type="KEGG" id="ptaw:DW352_12355"/>
<dbReference type="SUPFAM" id="SSF50022">
    <property type="entry name" value="ISP domain"/>
    <property type="match status" value="1"/>
</dbReference>
<evidence type="ECO:0000256" key="4">
    <source>
        <dbReference type="ARBA" id="ARBA00023014"/>
    </source>
</evidence>
<dbReference type="InterPro" id="IPR017941">
    <property type="entry name" value="Rieske_2Fe-2S"/>
</dbReference>
<dbReference type="Gene3D" id="2.102.10.10">
    <property type="entry name" value="Rieske [2Fe-2S] iron-sulphur domain"/>
    <property type="match status" value="1"/>
</dbReference>
<gene>
    <name evidence="8" type="ORF">DW352_12355</name>
</gene>
<proteinExistence type="inferred from homology"/>
<evidence type="ECO:0000256" key="3">
    <source>
        <dbReference type="ARBA" id="ARBA00023004"/>
    </source>
</evidence>
<dbReference type="GO" id="GO:0046872">
    <property type="term" value="F:metal ion binding"/>
    <property type="evidence" value="ECO:0007669"/>
    <property type="project" value="UniProtKB-KW"/>
</dbReference>
<dbReference type="Pfam" id="PF00355">
    <property type="entry name" value="Rieske"/>
    <property type="match status" value="1"/>
</dbReference>
<dbReference type="RefSeq" id="WP_115691615.1">
    <property type="nucleotide sequence ID" value="NZ_CP031417.1"/>
</dbReference>
<accession>A0A345ZWD9</accession>
<dbReference type="InterPro" id="IPR036922">
    <property type="entry name" value="Rieske_2Fe-2S_sf"/>
</dbReference>
<keyword evidence="2" id="KW-0479">Metal-binding</keyword>
<dbReference type="OrthoDB" id="9794175at2"/>